<evidence type="ECO:0000256" key="1">
    <source>
        <dbReference type="SAM" id="MobiDB-lite"/>
    </source>
</evidence>
<proteinExistence type="predicted"/>
<feature type="compositionally biased region" description="Basic and acidic residues" evidence="1">
    <location>
        <begin position="191"/>
        <end position="238"/>
    </location>
</feature>
<feature type="region of interest" description="Disordered" evidence="1">
    <location>
        <begin position="85"/>
        <end position="161"/>
    </location>
</feature>
<dbReference type="Proteomes" id="UP000036681">
    <property type="component" value="Unplaced"/>
</dbReference>
<dbReference type="WBParaSite" id="ALUE_0001786901-mRNA-1">
    <property type="protein sequence ID" value="ALUE_0001786901-mRNA-1"/>
    <property type="gene ID" value="ALUE_0001786901"/>
</dbReference>
<keyword evidence="2" id="KW-1185">Reference proteome</keyword>
<name>A0A9J2Q8L8_ASCLU</name>
<accession>A0A9J2Q8L8</accession>
<reference evidence="3" key="1">
    <citation type="submission" date="2023-03" db="UniProtKB">
        <authorList>
            <consortium name="WormBaseParasite"/>
        </authorList>
    </citation>
    <scope>IDENTIFICATION</scope>
</reference>
<sequence length="238" mass="27674">MINLLISEETLQSKTDIGGGTQETACTVKTKETNEQEGERESIAEKQVRLNEHIKDREECFLLEQHSFTYTLTFTRKLSNLGQANLDERKQDQVMKHRRRSRNKKGKTSDYDSEMHDDDRKKRIKGKRQKDNKKKDKKHSSEEVPEEDENYPKPRTFVKGAKEKLIAKGSRAGRHEYQTMDDVVSDWGSENENKENRSQEQADAQSKDDRSKLAKSKDIVEERSKVDRNNKELSKAQG</sequence>
<feature type="region of interest" description="Disordered" evidence="1">
    <location>
        <begin position="185"/>
        <end position="238"/>
    </location>
</feature>
<evidence type="ECO:0000313" key="3">
    <source>
        <dbReference type="WBParaSite" id="ALUE_0001786901-mRNA-1"/>
    </source>
</evidence>
<protein>
    <submittedName>
        <fullName evidence="3">Uncharacterized protein</fullName>
    </submittedName>
</protein>
<feature type="compositionally biased region" description="Basic and acidic residues" evidence="1">
    <location>
        <begin position="86"/>
        <end position="95"/>
    </location>
</feature>
<evidence type="ECO:0000313" key="2">
    <source>
        <dbReference type="Proteomes" id="UP000036681"/>
    </source>
</evidence>
<feature type="compositionally biased region" description="Basic residues" evidence="1">
    <location>
        <begin position="122"/>
        <end position="138"/>
    </location>
</feature>
<feature type="compositionally biased region" description="Basic and acidic residues" evidence="1">
    <location>
        <begin position="107"/>
        <end position="121"/>
    </location>
</feature>
<feature type="compositionally biased region" description="Basic residues" evidence="1">
    <location>
        <begin position="96"/>
        <end position="106"/>
    </location>
</feature>
<organism evidence="2 3">
    <name type="scientific">Ascaris lumbricoides</name>
    <name type="common">Giant roundworm</name>
    <dbReference type="NCBI Taxonomy" id="6252"/>
    <lineage>
        <taxon>Eukaryota</taxon>
        <taxon>Metazoa</taxon>
        <taxon>Ecdysozoa</taxon>
        <taxon>Nematoda</taxon>
        <taxon>Chromadorea</taxon>
        <taxon>Rhabditida</taxon>
        <taxon>Spirurina</taxon>
        <taxon>Ascaridomorpha</taxon>
        <taxon>Ascaridoidea</taxon>
        <taxon>Ascarididae</taxon>
        <taxon>Ascaris</taxon>
    </lineage>
</organism>
<dbReference type="AlphaFoldDB" id="A0A9J2Q8L8"/>